<dbReference type="InterPro" id="IPR002379">
    <property type="entry name" value="ATPase_proteolipid_c-like_dom"/>
</dbReference>
<dbReference type="GO" id="GO:0045259">
    <property type="term" value="C:proton-transporting ATP synthase complex"/>
    <property type="evidence" value="ECO:0007669"/>
    <property type="project" value="UniProtKB-KW"/>
</dbReference>
<keyword evidence="16" id="KW-1185">Reference proteome</keyword>
<evidence type="ECO:0000256" key="8">
    <source>
        <dbReference type="ARBA" id="ARBA00023065"/>
    </source>
</evidence>
<feature type="transmembrane region" description="Helical" evidence="13">
    <location>
        <begin position="20"/>
        <end position="40"/>
    </location>
</feature>
<keyword evidence="11 13" id="KW-0066">ATP synthesis</keyword>
<dbReference type="RefSeq" id="WP_145446416.1">
    <property type="nucleotide sequence ID" value="NZ_CP036280.1"/>
</dbReference>
<reference evidence="15 16" key="1">
    <citation type="submission" date="2019-02" db="EMBL/GenBank/DDBJ databases">
        <title>Deep-cultivation of Planctomycetes and their phenomic and genomic characterization uncovers novel biology.</title>
        <authorList>
            <person name="Wiegand S."/>
            <person name="Jogler M."/>
            <person name="Boedeker C."/>
            <person name="Pinto D."/>
            <person name="Vollmers J."/>
            <person name="Rivas-Marin E."/>
            <person name="Kohn T."/>
            <person name="Peeters S.H."/>
            <person name="Heuer A."/>
            <person name="Rast P."/>
            <person name="Oberbeckmann S."/>
            <person name="Bunk B."/>
            <person name="Jeske O."/>
            <person name="Meyerdierks A."/>
            <person name="Storesund J.E."/>
            <person name="Kallscheuer N."/>
            <person name="Luecker S."/>
            <person name="Lage O.M."/>
            <person name="Pohl T."/>
            <person name="Merkel B.J."/>
            <person name="Hornburger P."/>
            <person name="Mueller R.-W."/>
            <person name="Bruemmer F."/>
            <person name="Labrenz M."/>
            <person name="Spormann A.M."/>
            <person name="Op den Camp H."/>
            <person name="Overmann J."/>
            <person name="Amann R."/>
            <person name="Jetten M.S.M."/>
            <person name="Mascher T."/>
            <person name="Medema M.H."/>
            <person name="Devos D.P."/>
            <person name="Kaster A.-K."/>
            <person name="Ovreas L."/>
            <person name="Rohde M."/>
            <person name="Galperin M.Y."/>
            <person name="Jogler C."/>
        </authorList>
    </citation>
    <scope>NUCLEOTIDE SEQUENCE [LARGE SCALE GENOMIC DNA]</scope>
    <source>
        <strain evidence="15 16">Pan265</strain>
    </source>
</reference>
<organism evidence="15 16">
    <name type="scientific">Mucisphaera calidilacus</name>
    <dbReference type="NCBI Taxonomy" id="2527982"/>
    <lineage>
        <taxon>Bacteria</taxon>
        <taxon>Pseudomonadati</taxon>
        <taxon>Planctomycetota</taxon>
        <taxon>Phycisphaerae</taxon>
        <taxon>Phycisphaerales</taxon>
        <taxon>Phycisphaeraceae</taxon>
        <taxon>Mucisphaera</taxon>
    </lineage>
</organism>
<dbReference type="PROSITE" id="PS00605">
    <property type="entry name" value="ATPASE_C"/>
    <property type="match status" value="1"/>
</dbReference>
<dbReference type="AlphaFoldDB" id="A0A518BZ51"/>
<sequence>MLESIYMLAQEGGSLTGMGIGLGFGLTVLGAGLGIGRIGGSAVEGIARQPEASGTIGTNMIIAAALVEGLGVISMGLLAFVVLGN</sequence>
<dbReference type="PRINTS" id="PR00124">
    <property type="entry name" value="ATPASEC"/>
</dbReference>
<evidence type="ECO:0000256" key="2">
    <source>
        <dbReference type="ARBA" id="ARBA00006704"/>
    </source>
</evidence>
<protein>
    <recommendedName>
        <fullName evidence="13">ATP synthase subunit c</fullName>
    </recommendedName>
    <alternativeName>
        <fullName evidence="13">ATP synthase F(0) sector subunit c</fullName>
    </alternativeName>
    <alternativeName>
        <fullName evidence="13">F-type ATPase subunit c</fullName>
        <shortName evidence="13">F-ATPase subunit c</shortName>
    </alternativeName>
    <alternativeName>
        <fullName evidence="13">Lipid-binding protein</fullName>
    </alternativeName>
</protein>
<evidence type="ECO:0000256" key="12">
    <source>
        <dbReference type="ARBA" id="ARBA00025198"/>
    </source>
</evidence>
<dbReference type="OrthoDB" id="291624at2"/>
<keyword evidence="5 13" id="KW-0812">Transmembrane</keyword>
<dbReference type="InterPro" id="IPR035921">
    <property type="entry name" value="F/V-ATP_Csub_sf"/>
</dbReference>
<dbReference type="KEGG" id="mcad:Pan265_21120"/>
<keyword evidence="8 13" id="KW-0406">Ion transport</keyword>
<dbReference type="GO" id="GO:0033177">
    <property type="term" value="C:proton-transporting two-sector ATPase complex, proton-transporting domain"/>
    <property type="evidence" value="ECO:0007669"/>
    <property type="project" value="InterPro"/>
</dbReference>
<dbReference type="Gene3D" id="1.20.20.10">
    <property type="entry name" value="F1F0 ATP synthase subunit C"/>
    <property type="match status" value="1"/>
</dbReference>
<evidence type="ECO:0000259" key="14">
    <source>
        <dbReference type="Pfam" id="PF00137"/>
    </source>
</evidence>
<dbReference type="SUPFAM" id="SSF81333">
    <property type="entry name" value="F1F0 ATP synthase subunit C"/>
    <property type="match status" value="1"/>
</dbReference>
<dbReference type="GO" id="GO:0005886">
    <property type="term" value="C:plasma membrane"/>
    <property type="evidence" value="ECO:0007669"/>
    <property type="project" value="UniProtKB-SubCell"/>
</dbReference>
<dbReference type="NCBIfam" id="TIGR01260">
    <property type="entry name" value="ATP_synt_c"/>
    <property type="match status" value="1"/>
</dbReference>
<dbReference type="HAMAP" id="MF_01396">
    <property type="entry name" value="ATP_synth_c_bact"/>
    <property type="match status" value="1"/>
</dbReference>
<feature type="domain" description="V-ATPase proteolipid subunit C-like" evidence="14">
    <location>
        <begin position="18"/>
        <end position="75"/>
    </location>
</feature>
<comment type="function">
    <text evidence="12 13">F(1)F(0) ATP synthase produces ATP from ADP in the presence of a proton or sodium gradient. F-type ATPases consist of two structural domains, F(1) containing the extramembraneous catalytic core and F(0) containing the membrane proton channel, linked together by a central stalk and a peripheral stalk. During catalysis, ATP synthesis in the catalytic domain of F(1) is coupled via a rotary mechanism of the central stalk subunits to proton translocation.</text>
</comment>
<dbReference type="InterPro" id="IPR038662">
    <property type="entry name" value="ATP_synth_F0_csu_sf"/>
</dbReference>
<dbReference type="CDD" id="cd18121">
    <property type="entry name" value="ATP-synt_Fo_c"/>
    <property type="match status" value="1"/>
</dbReference>
<keyword evidence="9 13" id="KW-0446">Lipid-binding</keyword>
<evidence type="ECO:0000256" key="1">
    <source>
        <dbReference type="ARBA" id="ARBA00004141"/>
    </source>
</evidence>
<evidence type="ECO:0000256" key="13">
    <source>
        <dbReference type="HAMAP-Rule" id="MF_01396"/>
    </source>
</evidence>
<dbReference type="EMBL" id="CP036280">
    <property type="protein sequence ID" value="QDU72248.1"/>
    <property type="molecule type" value="Genomic_DNA"/>
</dbReference>
<evidence type="ECO:0000256" key="5">
    <source>
        <dbReference type="ARBA" id="ARBA00022692"/>
    </source>
</evidence>
<evidence type="ECO:0000256" key="3">
    <source>
        <dbReference type="ARBA" id="ARBA00022448"/>
    </source>
</evidence>
<dbReference type="GO" id="GO:0046933">
    <property type="term" value="F:proton-transporting ATP synthase activity, rotational mechanism"/>
    <property type="evidence" value="ECO:0007669"/>
    <property type="project" value="UniProtKB-UniRule"/>
</dbReference>
<evidence type="ECO:0000256" key="7">
    <source>
        <dbReference type="ARBA" id="ARBA00022989"/>
    </source>
</evidence>
<keyword evidence="10 13" id="KW-0472">Membrane</keyword>
<evidence type="ECO:0000256" key="10">
    <source>
        <dbReference type="ARBA" id="ARBA00023136"/>
    </source>
</evidence>
<dbReference type="Pfam" id="PF00137">
    <property type="entry name" value="ATP-synt_C"/>
    <property type="match status" value="1"/>
</dbReference>
<evidence type="ECO:0000256" key="9">
    <source>
        <dbReference type="ARBA" id="ARBA00023121"/>
    </source>
</evidence>
<keyword evidence="13" id="KW-1003">Cell membrane</keyword>
<comment type="subcellular location">
    <subcellularLocation>
        <location evidence="13">Cell membrane</location>
        <topology evidence="13">Multi-pass membrane protein</topology>
    </subcellularLocation>
    <subcellularLocation>
        <location evidence="1">Membrane</location>
        <topology evidence="1">Multi-pass membrane protein</topology>
    </subcellularLocation>
</comment>
<keyword evidence="3 13" id="KW-0813">Transport</keyword>
<keyword evidence="6 13" id="KW-0375">Hydrogen ion transport</keyword>
<evidence type="ECO:0000256" key="6">
    <source>
        <dbReference type="ARBA" id="ARBA00022781"/>
    </source>
</evidence>
<keyword evidence="7 13" id="KW-1133">Transmembrane helix</keyword>
<evidence type="ECO:0000256" key="4">
    <source>
        <dbReference type="ARBA" id="ARBA00022547"/>
    </source>
</evidence>
<dbReference type="Proteomes" id="UP000320386">
    <property type="component" value="Chromosome"/>
</dbReference>
<evidence type="ECO:0000313" key="15">
    <source>
        <dbReference type="EMBL" id="QDU72248.1"/>
    </source>
</evidence>
<comment type="function">
    <text evidence="13">Key component of the F(0) channel; it plays a direct role in translocation across the membrane. A homomeric c-ring of between 10-14 subunits forms the central stalk rotor element with the F(1) delta and epsilon subunits.</text>
</comment>
<keyword evidence="4 13" id="KW-0138">CF(0)</keyword>
<name>A0A518BZ51_9BACT</name>
<feature type="transmembrane region" description="Helical" evidence="13">
    <location>
        <begin position="61"/>
        <end position="83"/>
    </location>
</feature>
<feature type="site" description="Reversibly protonated during proton transport" evidence="13">
    <location>
        <position position="68"/>
    </location>
</feature>
<gene>
    <name evidence="13 15" type="primary">atpE</name>
    <name evidence="15" type="ORF">Pan265_21120</name>
</gene>
<proteinExistence type="inferred from homology"/>
<dbReference type="InterPro" id="IPR020537">
    <property type="entry name" value="ATP_synth_F0_csu_DDCD_BS"/>
</dbReference>
<accession>A0A518BZ51</accession>
<dbReference type="GO" id="GO:0008289">
    <property type="term" value="F:lipid binding"/>
    <property type="evidence" value="ECO:0007669"/>
    <property type="project" value="UniProtKB-KW"/>
</dbReference>
<dbReference type="InterPro" id="IPR005953">
    <property type="entry name" value="ATP_synth_csu_bac/chlpt"/>
</dbReference>
<comment type="similarity">
    <text evidence="2 13">Belongs to the ATPase C chain family.</text>
</comment>
<evidence type="ECO:0000313" key="16">
    <source>
        <dbReference type="Proteomes" id="UP000320386"/>
    </source>
</evidence>
<dbReference type="InterPro" id="IPR000454">
    <property type="entry name" value="ATP_synth_F0_csu"/>
</dbReference>
<evidence type="ECO:0000256" key="11">
    <source>
        <dbReference type="ARBA" id="ARBA00023310"/>
    </source>
</evidence>